<reference evidence="1 2" key="1">
    <citation type="journal article" date="2024" name="G3 (Bethesda)">
        <title>Genome assembly of Hibiscus sabdariffa L. provides insights into metabolisms of medicinal natural products.</title>
        <authorList>
            <person name="Kim T."/>
        </authorList>
    </citation>
    <scope>NUCLEOTIDE SEQUENCE [LARGE SCALE GENOMIC DNA]</scope>
    <source>
        <strain evidence="1">TK-2024</strain>
        <tissue evidence="1">Old leaves</tissue>
    </source>
</reference>
<accession>A0ABR2U5D8</accession>
<proteinExistence type="predicted"/>
<protein>
    <submittedName>
        <fullName evidence="1">Uncharacterized protein</fullName>
    </submittedName>
</protein>
<keyword evidence="2" id="KW-1185">Reference proteome</keyword>
<evidence type="ECO:0000313" key="1">
    <source>
        <dbReference type="EMBL" id="KAK9044840.1"/>
    </source>
</evidence>
<organism evidence="1 2">
    <name type="scientific">Hibiscus sabdariffa</name>
    <name type="common">roselle</name>
    <dbReference type="NCBI Taxonomy" id="183260"/>
    <lineage>
        <taxon>Eukaryota</taxon>
        <taxon>Viridiplantae</taxon>
        <taxon>Streptophyta</taxon>
        <taxon>Embryophyta</taxon>
        <taxon>Tracheophyta</taxon>
        <taxon>Spermatophyta</taxon>
        <taxon>Magnoliopsida</taxon>
        <taxon>eudicotyledons</taxon>
        <taxon>Gunneridae</taxon>
        <taxon>Pentapetalae</taxon>
        <taxon>rosids</taxon>
        <taxon>malvids</taxon>
        <taxon>Malvales</taxon>
        <taxon>Malvaceae</taxon>
        <taxon>Malvoideae</taxon>
        <taxon>Hibiscus</taxon>
    </lineage>
</organism>
<evidence type="ECO:0000313" key="2">
    <source>
        <dbReference type="Proteomes" id="UP001396334"/>
    </source>
</evidence>
<dbReference type="EMBL" id="JBBPBN010000002">
    <property type="protein sequence ID" value="KAK9044840.1"/>
    <property type="molecule type" value="Genomic_DNA"/>
</dbReference>
<gene>
    <name evidence="1" type="ORF">V6N11_058731</name>
</gene>
<name>A0ABR2U5D8_9ROSI</name>
<sequence>MSARNPNANASELFVPNGRPPDGVVGVTCPLDVSGPGAGFVLGSGPQMDTIDVETNPHSLGDASVLVDTVNGKYVPKPSFRDIEDVRVSYSGIYLEIRFSDMVHQEIDAKLSKSVIVRLLGFWSRFWPCNSSPREWSGAGVRFLSVIEDVESSSQDVIEGFVSSTSGLRNTVQANLSWWMKGVL</sequence>
<dbReference type="Proteomes" id="UP001396334">
    <property type="component" value="Unassembled WGS sequence"/>
</dbReference>
<comment type="caution">
    <text evidence="1">The sequence shown here is derived from an EMBL/GenBank/DDBJ whole genome shotgun (WGS) entry which is preliminary data.</text>
</comment>